<dbReference type="CDD" id="cd01347">
    <property type="entry name" value="ligand_gated_channel"/>
    <property type="match status" value="1"/>
</dbReference>
<keyword evidence="5 10" id="KW-0812">Transmembrane</keyword>
<dbReference type="Proteomes" id="UP000033651">
    <property type="component" value="Unassembled WGS sequence"/>
</dbReference>
<dbReference type="PANTHER" id="PTHR32552:SF82">
    <property type="entry name" value="FCUA PROTEIN"/>
    <property type="match status" value="1"/>
</dbReference>
<evidence type="ECO:0000259" key="14">
    <source>
        <dbReference type="Pfam" id="PF00593"/>
    </source>
</evidence>
<dbReference type="EMBL" id="JZRB01000018">
    <property type="protein sequence ID" value="KJV34788.1"/>
    <property type="molecule type" value="Genomic_DNA"/>
</dbReference>
<comment type="similarity">
    <text evidence="2 10 11">Belongs to the TonB-dependent receptor family.</text>
</comment>
<dbReference type="InterPro" id="IPR000531">
    <property type="entry name" value="Beta-barrel_TonB"/>
</dbReference>
<organism evidence="16 17">
    <name type="scientific">Luteibacter yeojuensis</name>
    <dbReference type="NCBI Taxonomy" id="345309"/>
    <lineage>
        <taxon>Bacteria</taxon>
        <taxon>Pseudomonadati</taxon>
        <taxon>Pseudomonadota</taxon>
        <taxon>Gammaproteobacteria</taxon>
        <taxon>Lysobacterales</taxon>
        <taxon>Rhodanobacteraceae</taxon>
        <taxon>Luteibacter</taxon>
    </lineage>
</organism>
<dbReference type="InterPro" id="IPR012910">
    <property type="entry name" value="Plug_dom"/>
</dbReference>
<comment type="caution">
    <text evidence="16">The sequence shown here is derived from an EMBL/GenBank/DDBJ whole genome shotgun (WGS) entry which is preliminary data.</text>
</comment>
<dbReference type="GO" id="GO:0015344">
    <property type="term" value="F:siderophore uptake transmembrane transporter activity"/>
    <property type="evidence" value="ECO:0007669"/>
    <property type="project" value="TreeGrafter"/>
</dbReference>
<evidence type="ECO:0000256" key="12">
    <source>
        <dbReference type="SAM" id="MobiDB-lite"/>
    </source>
</evidence>
<evidence type="ECO:0000256" key="10">
    <source>
        <dbReference type="PROSITE-ProRule" id="PRU01360"/>
    </source>
</evidence>
<feature type="signal peptide" evidence="13">
    <location>
        <begin position="1"/>
        <end position="19"/>
    </location>
</feature>
<keyword evidence="4 10" id="KW-1134">Transmembrane beta strand</keyword>
<evidence type="ECO:0000313" key="17">
    <source>
        <dbReference type="Proteomes" id="UP000033651"/>
    </source>
</evidence>
<keyword evidence="7 10" id="KW-0472">Membrane</keyword>
<sequence>MKIVLWCAAAAALPGCAWAQSASSPSGGVAQLGEIMVTAPRENVDSAGQVSVTANAGVLGYRDQFDTPFSQASYTDKLIQDQQARTLDEVLENNSSIRNTANSYSDAEQLNIRGFSSQPQSVLFNGVPGLLQSRRPPIEGVERVDILLGPSALLYNGIGDQNVGGVINVQPKRADDAPINRVIGSYVSDSSYELQGDVGRRFGPDKTFGVRVNAAGLNGDTPLDHQSQRMGVGQLALDARTDRVTASLDMMDNRYRLLGNRPALRPLADSPIPRAPDASTNPFDESSSFREHNVLSLARLDVRAADWLTIGAAYGYARADEYYSGPYSGRLTDPDGAMAVNVIPFYARARADVGQLNLRASFATGPLQHDVALSGDLYSDHHGSAYSVLERLDTNLYAPVPLAPRITQNPAPDEDIGDNSRSRRTSVAIADVVTALDGRLLLIGGVRRQSLDDRNLDSSTAETTDRFKQSANTPAGAVMYKLTPAFSIYANYIQALQSGPTAPGLAANAGQTFAPFKAKQYEAGVKWNVAGLGLTAAVFQITQPSAYINASNVFVVDGQTRNRGVELNAFGSLVPGLRVLSGLSYFDPIQVRTGDAASEGKLAIGIPHWQANLGGEWDMPGLAGVTLTAKAIATSREYVDARNTQHIPGWVRYDAGARYVTSIEGRPWTFRLQIVNLTGRDRWQDASQGLLYEAAPRTLRASVAVDL</sequence>
<dbReference type="PROSITE" id="PS52016">
    <property type="entry name" value="TONB_DEPENDENT_REC_3"/>
    <property type="match status" value="1"/>
</dbReference>
<evidence type="ECO:0000256" key="11">
    <source>
        <dbReference type="RuleBase" id="RU003357"/>
    </source>
</evidence>
<dbReference type="Gene3D" id="2.170.130.10">
    <property type="entry name" value="TonB-dependent receptor, plug domain"/>
    <property type="match status" value="1"/>
</dbReference>
<evidence type="ECO:0000256" key="4">
    <source>
        <dbReference type="ARBA" id="ARBA00022452"/>
    </source>
</evidence>
<dbReference type="AlphaFoldDB" id="A0A0F3KU94"/>
<evidence type="ECO:0000313" key="16">
    <source>
        <dbReference type="EMBL" id="KJV34788.1"/>
    </source>
</evidence>
<evidence type="ECO:0000256" key="9">
    <source>
        <dbReference type="ARBA" id="ARBA00023237"/>
    </source>
</evidence>
<dbReference type="GO" id="GO:0038023">
    <property type="term" value="F:signaling receptor activity"/>
    <property type="evidence" value="ECO:0007669"/>
    <property type="project" value="InterPro"/>
</dbReference>
<keyword evidence="8" id="KW-0675">Receptor</keyword>
<reference evidence="16 17" key="1">
    <citation type="submission" date="2015-03" db="EMBL/GenBank/DDBJ databases">
        <title>Draft genome sequence of Luteibacter yeojuensis strain SU11.</title>
        <authorList>
            <person name="Sulaiman J."/>
            <person name="Priya K."/>
            <person name="Chan K.-G."/>
        </authorList>
    </citation>
    <scope>NUCLEOTIDE SEQUENCE [LARGE SCALE GENOMIC DNA]</scope>
    <source>
        <strain evidence="16 17">SU11</strain>
    </source>
</reference>
<feature type="region of interest" description="Disordered" evidence="12">
    <location>
        <begin position="403"/>
        <end position="422"/>
    </location>
</feature>
<feature type="domain" description="TonB-dependent receptor-like beta-barrel" evidence="14">
    <location>
        <begin position="276"/>
        <end position="677"/>
    </location>
</feature>
<dbReference type="InterPro" id="IPR036942">
    <property type="entry name" value="Beta-barrel_TonB_sf"/>
</dbReference>
<dbReference type="InterPro" id="IPR039426">
    <property type="entry name" value="TonB-dep_rcpt-like"/>
</dbReference>
<feature type="domain" description="TonB-dependent receptor plug" evidence="15">
    <location>
        <begin position="64"/>
        <end position="156"/>
    </location>
</feature>
<feature type="chain" id="PRO_5002463117" description="Iron complex outermembrane receptor protein" evidence="13">
    <location>
        <begin position="20"/>
        <end position="707"/>
    </location>
</feature>
<comment type="subcellular location">
    <subcellularLocation>
        <location evidence="1 10">Cell outer membrane</location>
        <topology evidence="1 10">Multi-pass membrane protein</topology>
    </subcellularLocation>
</comment>
<dbReference type="RefSeq" id="WP_045829314.1">
    <property type="nucleotide sequence ID" value="NZ_JZRB01000018.1"/>
</dbReference>
<feature type="region of interest" description="Disordered" evidence="12">
    <location>
        <begin position="267"/>
        <end position="286"/>
    </location>
</feature>
<dbReference type="SUPFAM" id="SSF56935">
    <property type="entry name" value="Porins"/>
    <property type="match status" value="1"/>
</dbReference>
<keyword evidence="17" id="KW-1185">Reference proteome</keyword>
<evidence type="ECO:0000256" key="3">
    <source>
        <dbReference type="ARBA" id="ARBA00022448"/>
    </source>
</evidence>
<accession>A0A0F3KU94</accession>
<dbReference type="Gene3D" id="2.40.170.20">
    <property type="entry name" value="TonB-dependent receptor, beta-barrel domain"/>
    <property type="match status" value="1"/>
</dbReference>
<evidence type="ECO:0000256" key="1">
    <source>
        <dbReference type="ARBA" id="ARBA00004571"/>
    </source>
</evidence>
<evidence type="ECO:0008006" key="18">
    <source>
        <dbReference type="Google" id="ProtNLM"/>
    </source>
</evidence>
<dbReference type="Pfam" id="PF00593">
    <property type="entry name" value="TonB_dep_Rec_b-barrel"/>
    <property type="match status" value="1"/>
</dbReference>
<dbReference type="GO" id="GO:0009279">
    <property type="term" value="C:cell outer membrane"/>
    <property type="evidence" value="ECO:0007669"/>
    <property type="project" value="UniProtKB-SubCell"/>
</dbReference>
<evidence type="ECO:0000256" key="13">
    <source>
        <dbReference type="SAM" id="SignalP"/>
    </source>
</evidence>
<dbReference type="InterPro" id="IPR037066">
    <property type="entry name" value="Plug_dom_sf"/>
</dbReference>
<evidence type="ECO:0000256" key="5">
    <source>
        <dbReference type="ARBA" id="ARBA00022692"/>
    </source>
</evidence>
<evidence type="ECO:0000256" key="6">
    <source>
        <dbReference type="ARBA" id="ARBA00023077"/>
    </source>
</evidence>
<keyword evidence="6 11" id="KW-0798">TonB box</keyword>
<dbReference type="PANTHER" id="PTHR32552">
    <property type="entry name" value="FERRICHROME IRON RECEPTOR-RELATED"/>
    <property type="match status" value="1"/>
</dbReference>
<dbReference type="GO" id="GO:0015891">
    <property type="term" value="P:siderophore transport"/>
    <property type="evidence" value="ECO:0007669"/>
    <property type="project" value="InterPro"/>
</dbReference>
<dbReference type="InterPro" id="IPR010105">
    <property type="entry name" value="TonB_sidphr_rcpt"/>
</dbReference>
<keyword evidence="9 10" id="KW-0998">Cell outer membrane</keyword>
<dbReference type="Pfam" id="PF07715">
    <property type="entry name" value="Plug"/>
    <property type="match status" value="1"/>
</dbReference>
<name>A0A0F3KU94_9GAMM</name>
<evidence type="ECO:0000256" key="8">
    <source>
        <dbReference type="ARBA" id="ARBA00023170"/>
    </source>
</evidence>
<dbReference type="NCBIfam" id="TIGR01783">
    <property type="entry name" value="TonB-siderophor"/>
    <property type="match status" value="1"/>
</dbReference>
<dbReference type="OrthoDB" id="8732650at2"/>
<keyword evidence="13" id="KW-0732">Signal</keyword>
<dbReference type="PATRIC" id="fig|345309.4.peg.1105"/>
<evidence type="ECO:0000256" key="2">
    <source>
        <dbReference type="ARBA" id="ARBA00009810"/>
    </source>
</evidence>
<evidence type="ECO:0000256" key="7">
    <source>
        <dbReference type="ARBA" id="ARBA00023136"/>
    </source>
</evidence>
<keyword evidence="3 10" id="KW-0813">Transport</keyword>
<proteinExistence type="inferred from homology"/>
<protein>
    <recommendedName>
        <fullName evidence="18">Iron complex outermembrane receptor protein</fullName>
    </recommendedName>
</protein>
<gene>
    <name evidence="16" type="ORF">VI08_09380</name>
</gene>
<evidence type="ECO:0000259" key="15">
    <source>
        <dbReference type="Pfam" id="PF07715"/>
    </source>
</evidence>